<proteinExistence type="predicted"/>
<dbReference type="VEuPathDB" id="FungiDB:AAP_04001"/>
<sequence>MLSFRSYLPGAPNRKYKLGRSRASSLLSNYSRESEVSPERTQLWDEDEVETEDSRCFFEDEEYETTRVFESPFSDFREESNGSDRQGTTLVATVSRRLYKAVGGR</sequence>
<dbReference type="EMBL" id="AZGZ01000018">
    <property type="protein sequence ID" value="KZZ90051.1"/>
    <property type="molecule type" value="Genomic_DNA"/>
</dbReference>
<accession>A0A167XG79</accession>
<reference evidence="1 2" key="1">
    <citation type="journal article" date="2016" name="Genome Biol. Evol.">
        <title>Divergent and convergent evolution of fungal pathogenicity.</title>
        <authorList>
            <person name="Shang Y."/>
            <person name="Xiao G."/>
            <person name="Zheng P."/>
            <person name="Cen K."/>
            <person name="Zhan S."/>
            <person name="Wang C."/>
        </authorList>
    </citation>
    <scope>NUCLEOTIDE SEQUENCE [LARGE SCALE GENOMIC DNA]</scope>
    <source>
        <strain evidence="1 2">ARSEF 7405</strain>
    </source>
</reference>
<keyword evidence="2" id="KW-1185">Reference proteome</keyword>
<evidence type="ECO:0000313" key="2">
    <source>
        <dbReference type="Proteomes" id="UP000242877"/>
    </source>
</evidence>
<protein>
    <submittedName>
        <fullName evidence="1">Uncharacterized protein</fullName>
    </submittedName>
</protein>
<evidence type="ECO:0000313" key="1">
    <source>
        <dbReference type="EMBL" id="KZZ90051.1"/>
    </source>
</evidence>
<name>A0A167XG79_9EURO</name>
<comment type="caution">
    <text evidence="1">The sequence shown here is derived from an EMBL/GenBank/DDBJ whole genome shotgun (WGS) entry which is preliminary data.</text>
</comment>
<dbReference type="OrthoDB" id="10449516at2759"/>
<dbReference type="AlphaFoldDB" id="A0A167XG79"/>
<dbReference type="Proteomes" id="UP000242877">
    <property type="component" value="Unassembled WGS sequence"/>
</dbReference>
<gene>
    <name evidence="1" type="ORF">AAP_04001</name>
</gene>
<organism evidence="1 2">
    <name type="scientific">Ascosphaera apis ARSEF 7405</name>
    <dbReference type="NCBI Taxonomy" id="392613"/>
    <lineage>
        <taxon>Eukaryota</taxon>
        <taxon>Fungi</taxon>
        <taxon>Dikarya</taxon>
        <taxon>Ascomycota</taxon>
        <taxon>Pezizomycotina</taxon>
        <taxon>Eurotiomycetes</taxon>
        <taxon>Eurotiomycetidae</taxon>
        <taxon>Onygenales</taxon>
        <taxon>Ascosphaeraceae</taxon>
        <taxon>Ascosphaera</taxon>
    </lineage>
</organism>